<dbReference type="GO" id="GO:0019748">
    <property type="term" value="P:secondary metabolic process"/>
    <property type="evidence" value="ECO:0007669"/>
    <property type="project" value="TreeGrafter"/>
</dbReference>
<dbReference type="EMBL" id="VRZA01000001">
    <property type="protein sequence ID" value="TXS96455.1"/>
    <property type="molecule type" value="Genomic_DNA"/>
</dbReference>
<evidence type="ECO:0000259" key="3">
    <source>
        <dbReference type="Pfam" id="PF13193"/>
    </source>
</evidence>
<dbReference type="InterPro" id="IPR025110">
    <property type="entry name" value="AMP-bd_C"/>
</dbReference>
<dbReference type="InterPro" id="IPR042099">
    <property type="entry name" value="ANL_N_sf"/>
</dbReference>
<dbReference type="SUPFAM" id="SSF56801">
    <property type="entry name" value="Acetyl-CoA synthetase-like"/>
    <property type="match status" value="1"/>
</dbReference>
<dbReference type="Proteomes" id="UP000321039">
    <property type="component" value="Unassembled WGS sequence"/>
</dbReference>
<keyword evidence="1" id="KW-0812">Transmembrane</keyword>
<accession>A0A5C9A698</accession>
<keyword evidence="4" id="KW-0436">Ligase</keyword>
<protein>
    <submittedName>
        <fullName evidence="4">Acyl--CoA ligase</fullName>
    </submittedName>
</protein>
<reference evidence="4 5" key="1">
    <citation type="submission" date="2019-08" db="EMBL/GenBank/DDBJ databases">
        <title>Parahaliea maris sp. nov., isolated from the surface seawater.</title>
        <authorList>
            <person name="Liu Y."/>
        </authorList>
    </citation>
    <scope>NUCLEOTIDE SEQUENCE [LARGE SCALE GENOMIC DNA]</scope>
    <source>
        <strain evidence="4 5">HSLHS9</strain>
    </source>
</reference>
<feature type="transmembrane region" description="Helical" evidence="1">
    <location>
        <begin position="92"/>
        <end position="113"/>
    </location>
</feature>
<dbReference type="Gene3D" id="3.30.300.30">
    <property type="match status" value="1"/>
</dbReference>
<evidence type="ECO:0000313" key="4">
    <source>
        <dbReference type="EMBL" id="TXS96455.1"/>
    </source>
</evidence>
<feature type="transmembrane region" description="Helical" evidence="1">
    <location>
        <begin position="233"/>
        <end position="252"/>
    </location>
</feature>
<dbReference type="GO" id="GO:0016405">
    <property type="term" value="F:CoA-ligase activity"/>
    <property type="evidence" value="ECO:0007669"/>
    <property type="project" value="TreeGrafter"/>
</dbReference>
<dbReference type="PROSITE" id="PS00455">
    <property type="entry name" value="AMP_BINDING"/>
    <property type="match status" value="1"/>
</dbReference>
<dbReference type="Pfam" id="PF00501">
    <property type="entry name" value="AMP-binding"/>
    <property type="match status" value="1"/>
</dbReference>
<feature type="domain" description="AMP-dependent synthetase/ligase" evidence="2">
    <location>
        <begin position="36"/>
        <end position="396"/>
    </location>
</feature>
<dbReference type="InterPro" id="IPR000873">
    <property type="entry name" value="AMP-dep_synth/lig_dom"/>
</dbReference>
<dbReference type="PANTHER" id="PTHR24096">
    <property type="entry name" value="LONG-CHAIN-FATTY-ACID--COA LIGASE"/>
    <property type="match status" value="1"/>
</dbReference>
<evidence type="ECO:0000259" key="2">
    <source>
        <dbReference type="Pfam" id="PF00501"/>
    </source>
</evidence>
<organism evidence="4 5">
    <name type="scientific">Parahaliea maris</name>
    <dbReference type="NCBI Taxonomy" id="2716870"/>
    <lineage>
        <taxon>Bacteria</taxon>
        <taxon>Pseudomonadati</taxon>
        <taxon>Pseudomonadota</taxon>
        <taxon>Gammaproteobacteria</taxon>
        <taxon>Cellvibrionales</taxon>
        <taxon>Halieaceae</taxon>
        <taxon>Parahaliea</taxon>
    </lineage>
</organism>
<dbReference type="InterPro" id="IPR045851">
    <property type="entry name" value="AMP-bd_C_sf"/>
</dbReference>
<keyword evidence="5" id="KW-1185">Reference proteome</keyword>
<proteinExistence type="predicted"/>
<dbReference type="AlphaFoldDB" id="A0A5C9A698"/>
<dbReference type="Gene3D" id="3.40.50.12780">
    <property type="entry name" value="N-terminal domain of ligase-like"/>
    <property type="match status" value="1"/>
</dbReference>
<dbReference type="InterPro" id="IPR020845">
    <property type="entry name" value="AMP-binding_CS"/>
</dbReference>
<keyword evidence="1" id="KW-1133">Transmembrane helix</keyword>
<evidence type="ECO:0000256" key="1">
    <source>
        <dbReference type="SAM" id="Phobius"/>
    </source>
</evidence>
<comment type="caution">
    <text evidence="4">The sequence shown here is derived from an EMBL/GenBank/DDBJ whole genome shotgun (WGS) entry which is preliminary data.</text>
</comment>
<keyword evidence="1" id="KW-0472">Membrane</keyword>
<gene>
    <name evidence="4" type="ORF">FV139_02930</name>
</gene>
<evidence type="ECO:0000313" key="5">
    <source>
        <dbReference type="Proteomes" id="UP000321039"/>
    </source>
</evidence>
<dbReference type="Pfam" id="PF13193">
    <property type="entry name" value="AMP-binding_C"/>
    <property type="match status" value="1"/>
</dbReference>
<dbReference type="PANTHER" id="PTHR24096:SF393">
    <property type="entry name" value="LIGASE, PUTATIVE-RELATED"/>
    <property type="match status" value="1"/>
</dbReference>
<feature type="domain" description="AMP-binding enzyme C-terminal" evidence="3">
    <location>
        <begin position="447"/>
        <end position="522"/>
    </location>
</feature>
<sequence>MMRGVSVTSYRVSESLSEEYYQKGYWSQDDFWTSFTAVADRFPGKVALVDRESEVTFAELKSRAMQFAASASQAGRQPGDIVILHGRHCIEAVVAILGCSLFGLVPALLPAMFSQEQIKRIISHTGASLLFSFGEEKELERARLAVQGEEVTVVVPDDALAGGDALSWTRFLQSGQGIAAPRSEMDPDELMLLIYSSGTTGAPKGVMHSANSARFSVMAYADMHRVTDQDVELVITAFGFVGSSLLGFYLTLLKGCKSVLMRNWCAEEAIALMERYQVTHFLLMPTHAIDILACPALDTINSDCASRAVVAGVAPNYRIDARSRLCGTPFPMYGMSESPAHVTGGMTDDWDNLLTTEGRNLPGTDVLICDENDNPVAVGEQGDILVRGPNRFLGYYRADDLNEMAISPEGYFRTGDIGFFDEKGYMTFVSRSKDIIRRGGVTITPAEIETALRSHPDITDVAVIGLPDPRLGEKACACVITANSHITLEDVTVFLQEKGLARYLWPESLEICNEFPRTPSLKVQKNQLKERVLQARSDSTTTSNQHSQ</sequence>
<name>A0A5C9A698_9GAMM</name>